<dbReference type="GeneID" id="25905282"/>
<name>A0A0L0G2A2_9EUKA</name>
<evidence type="ECO:0000256" key="1">
    <source>
        <dbReference type="ARBA" id="ARBA00004389"/>
    </source>
</evidence>
<evidence type="ECO:0000256" key="8">
    <source>
        <dbReference type="SAM" id="Phobius"/>
    </source>
</evidence>
<organism evidence="9 10">
    <name type="scientific">Sphaeroforma arctica JP610</name>
    <dbReference type="NCBI Taxonomy" id="667725"/>
    <lineage>
        <taxon>Eukaryota</taxon>
        <taxon>Ichthyosporea</taxon>
        <taxon>Ichthyophonida</taxon>
        <taxon>Sphaeroforma</taxon>
    </lineage>
</organism>
<dbReference type="eggNOG" id="KOG3339">
    <property type="taxonomic scope" value="Eukaryota"/>
</dbReference>
<dbReference type="GO" id="GO:0043541">
    <property type="term" value="C:UDP-N-acetylglucosamine transferase complex"/>
    <property type="evidence" value="ECO:0007669"/>
    <property type="project" value="TreeGrafter"/>
</dbReference>
<accession>A0A0L0G2A2</accession>
<keyword evidence="4 8" id="KW-0812">Transmembrane</keyword>
<keyword evidence="5" id="KW-0256">Endoplasmic reticulum</keyword>
<evidence type="ECO:0000256" key="7">
    <source>
        <dbReference type="ARBA" id="ARBA00023136"/>
    </source>
</evidence>
<gene>
    <name evidence="9" type="ORF">SARC_04778</name>
</gene>
<dbReference type="EMBL" id="KQ241877">
    <property type="protein sequence ID" value="KNC82956.1"/>
    <property type="molecule type" value="Genomic_DNA"/>
</dbReference>
<evidence type="ECO:0000256" key="5">
    <source>
        <dbReference type="ARBA" id="ARBA00022824"/>
    </source>
</evidence>
<dbReference type="Proteomes" id="UP000054560">
    <property type="component" value="Unassembled WGS sequence"/>
</dbReference>
<sequence length="139" mass="15587">MSETKVRELEDMSGSSADEFCFRRIPRSREVGQSYVSSVVTTLRSQLSCLPLVLDIEPGLVLGNGPGTCVPIFFVCFALRFLGLRNNTKLMYVESVARVKNLSLTGKIIYKLGLCDNFLVQWPTLAMKYPRATYIGRLI</sequence>
<comment type="similarity">
    <text evidence="2">Belongs to the ALG14 family.</text>
</comment>
<evidence type="ECO:0000313" key="9">
    <source>
        <dbReference type="EMBL" id="KNC82956.1"/>
    </source>
</evidence>
<evidence type="ECO:0000256" key="4">
    <source>
        <dbReference type="ARBA" id="ARBA00022692"/>
    </source>
</evidence>
<dbReference type="InterPro" id="IPR013969">
    <property type="entry name" value="Oligosacch_biosynth_Alg14"/>
</dbReference>
<dbReference type="Gene3D" id="3.40.50.2000">
    <property type="entry name" value="Glycogen Phosphorylase B"/>
    <property type="match status" value="1"/>
</dbReference>
<proteinExistence type="inferred from homology"/>
<protein>
    <recommendedName>
        <fullName evidence="3">UDP-N-acetylglucosamine transferase subunit ALG14</fullName>
    </recommendedName>
</protein>
<comment type="subcellular location">
    <subcellularLocation>
        <location evidence="1">Endoplasmic reticulum membrane</location>
        <topology evidence="1">Single-pass membrane protein</topology>
    </subcellularLocation>
</comment>
<feature type="transmembrane region" description="Helical" evidence="8">
    <location>
        <begin position="60"/>
        <end position="82"/>
    </location>
</feature>
<dbReference type="RefSeq" id="XP_014156858.1">
    <property type="nucleotide sequence ID" value="XM_014301383.1"/>
</dbReference>
<reference evidence="9 10" key="1">
    <citation type="submission" date="2011-02" db="EMBL/GenBank/DDBJ databases">
        <title>The Genome Sequence of Sphaeroforma arctica JP610.</title>
        <authorList>
            <consortium name="The Broad Institute Genome Sequencing Platform"/>
            <person name="Russ C."/>
            <person name="Cuomo C."/>
            <person name="Young S.K."/>
            <person name="Zeng Q."/>
            <person name="Gargeya S."/>
            <person name="Alvarado L."/>
            <person name="Berlin A."/>
            <person name="Chapman S.B."/>
            <person name="Chen Z."/>
            <person name="Freedman E."/>
            <person name="Gellesch M."/>
            <person name="Goldberg J."/>
            <person name="Griggs A."/>
            <person name="Gujja S."/>
            <person name="Heilman E."/>
            <person name="Heiman D."/>
            <person name="Howarth C."/>
            <person name="Mehta T."/>
            <person name="Neiman D."/>
            <person name="Pearson M."/>
            <person name="Roberts A."/>
            <person name="Saif S."/>
            <person name="Shea T."/>
            <person name="Shenoy N."/>
            <person name="Sisk P."/>
            <person name="Stolte C."/>
            <person name="Sykes S."/>
            <person name="White J."/>
            <person name="Yandava C."/>
            <person name="Burger G."/>
            <person name="Gray M.W."/>
            <person name="Holland P.W.H."/>
            <person name="King N."/>
            <person name="Lang F.B.F."/>
            <person name="Roger A.J."/>
            <person name="Ruiz-Trillo I."/>
            <person name="Haas B."/>
            <person name="Nusbaum C."/>
            <person name="Birren B."/>
        </authorList>
    </citation>
    <scope>NUCLEOTIDE SEQUENCE [LARGE SCALE GENOMIC DNA]</scope>
    <source>
        <strain evidence="9 10">JP610</strain>
    </source>
</reference>
<keyword evidence="6 8" id="KW-1133">Transmembrane helix</keyword>
<evidence type="ECO:0000256" key="6">
    <source>
        <dbReference type="ARBA" id="ARBA00022989"/>
    </source>
</evidence>
<keyword evidence="10" id="KW-1185">Reference proteome</keyword>
<keyword evidence="7 8" id="KW-0472">Membrane</keyword>
<dbReference type="Pfam" id="PF08660">
    <property type="entry name" value="Alg14"/>
    <property type="match status" value="1"/>
</dbReference>
<dbReference type="PANTHER" id="PTHR12154">
    <property type="entry name" value="GLYCOSYL TRANSFERASE-RELATED"/>
    <property type="match status" value="1"/>
</dbReference>
<dbReference type="GO" id="GO:0006488">
    <property type="term" value="P:dolichol-linked oligosaccharide biosynthetic process"/>
    <property type="evidence" value="ECO:0007669"/>
    <property type="project" value="InterPro"/>
</dbReference>
<evidence type="ECO:0000256" key="2">
    <source>
        <dbReference type="ARBA" id="ARBA00009731"/>
    </source>
</evidence>
<dbReference type="GO" id="GO:0004577">
    <property type="term" value="F:N-acetylglucosaminyldiphosphodolichol N-acetylglucosaminyltransferase activity"/>
    <property type="evidence" value="ECO:0007669"/>
    <property type="project" value="TreeGrafter"/>
</dbReference>
<evidence type="ECO:0000256" key="3">
    <source>
        <dbReference type="ARBA" id="ARBA00017467"/>
    </source>
</evidence>
<evidence type="ECO:0000313" key="10">
    <source>
        <dbReference type="Proteomes" id="UP000054560"/>
    </source>
</evidence>
<dbReference type="OrthoDB" id="17098at2759"/>
<dbReference type="PANTHER" id="PTHR12154:SF4">
    <property type="entry name" value="UDP-N-ACETYLGLUCOSAMINE TRANSFERASE SUBUNIT ALG14 HOMOLOG"/>
    <property type="match status" value="1"/>
</dbReference>
<dbReference type="AlphaFoldDB" id="A0A0L0G2A2"/>
<dbReference type="STRING" id="667725.A0A0L0G2A2"/>